<name>A0A3P8DIL6_9TREM</name>
<dbReference type="Proteomes" id="UP000277204">
    <property type="component" value="Unassembled WGS sequence"/>
</dbReference>
<reference evidence="1 2" key="1">
    <citation type="submission" date="2018-11" db="EMBL/GenBank/DDBJ databases">
        <authorList>
            <consortium name="Pathogen Informatics"/>
        </authorList>
    </citation>
    <scope>NUCLEOTIDE SEQUENCE [LARGE SCALE GENOMIC DNA]</scope>
    <source>
        <strain evidence="1 2">Zambia</strain>
    </source>
</reference>
<evidence type="ECO:0000313" key="1">
    <source>
        <dbReference type="EMBL" id="VDP43380.1"/>
    </source>
</evidence>
<dbReference type="AlphaFoldDB" id="A0A3P8DIL6"/>
<protein>
    <submittedName>
        <fullName evidence="1">Uncharacterized protein</fullName>
    </submittedName>
</protein>
<keyword evidence="2" id="KW-1185">Reference proteome</keyword>
<sequence length="40" mass="4725">MEETQRLNELIKEREKQALNDKKLLNDRLKSTCNEVSFCG</sequence>
<gene>
    <name evidence="1" type="ORF">SMRZ_LOCUS22463</name>
</gene>
<dbReference type="EMBL" id="UZAI01019178">
    <property type="protein sequence ID" value="VDP43380.1"/>
    <property type="molecule type" value="Genomic_DNA"/>
</dbReference>
<accession>A0A3P8DIL6</accession>
<evidence type="ECO:0000313" key="2">
    <source>
        <dbReference type="Proteomes" id="UP000277204"/>
    </source>
</evidence>
<proteinExistence type="predicted"/>
<organism evidence="1 2">
    <name type="scientific">Schistosoma margrebowiei</name>
    <dbReference type="NCBI Taxonomy" id="48269"/>
    <lineage>
        <taxon>Eukaryota</taxon>
        <taxon>Metazoa</taxon>
        <taxon>Spiralia</taxon>
        <taxon>Lophotrochozoa</taxon>
        <taxon>Platyhelminthes</taxon>
        <taxon>Trematoda</taxon>
        <taxon>Digenea</taxon>
        <taxon>Strigeidida</taxon>
        <taxon>Schistosomatoidea</taxon>
        <taxon>Schistosomatidae</taxon>
        <taxon>Schistosoma</taxon>
    </lineage>
</organism>